<sequence length="60" mass="6897">MKQKYDGKLDVEVYLNTSEAARDYVLRGSTTVLVNEQFVPLDIATSRVRMDEYLARQLGE</sequence>
<keyword evidence="2" id="KW-1185">Reference proteome</keyword>
<name>A0A0B5FK92_9BACT</name>
<dbReference type="AlphaFoldDB" id="A0A0B5FK92"/>
<dbReference type="Pfam" id="PF26315">
    <property type="entry name" value="TsoX"/>
    <property type="match status" value="1"/>
</dbReference>
<evidence type="ECO:0000313" key="1">
    <source>
        <dbReference type="EMBL" id="AJF07828.1"/>
    </source>
</evidence>
<dbReference type="HOGENOM" id="CLU_205132_0_0_7"/>
<dbReference type="NCBIfam" id="NF045809">
    <property type="entry name" value="seleno_TsoX"/>
    <property type="match status" value="1"/>
</dbReference>
<reference evidence="1 2" key="1">
    <citation type="journal article" date="2015" name="Genome Announc.">
        <title>Genomes of Geoalkalibacter ferrihydriticus Z-0531T and Geoalkalibacter subterraneus Red1T, Two Haloalkaliphilic Metal-Reducing Deltaproteobacteria.</title>
        <authorList>
            <person name="Badalamenti J.P."/>
            <person name="Krajmalnik-Brown R."/>
            <person name="Torres C.I."/>
            <person name="Bond D.R."/>
        </authorList>
    </citation>
    <scope>NUCLEOTIDE SEQUENCE [LARGE SCALE GENOMIC DNA]</scope>
    <source>
        <strain evidence="1 2">Red1</strain>
    </source>
</reference>
<gene>
    <name evidence="1" type="ORF">GSUB_00150</name>
</gene>
<dbReference type="KEGG" id="gsb:GSUB_00150"/>
<dbReference type="InterPro" id="IPR054792">
    <property type="entry name" value="TsoX"/>
</dbReference>
<evidence type="ECO:0000313" key="2">
    <source>
        <dbReference type="Proteomes" id="UP000035036"/>
    </source>
</evidence>
<accession>A0A0B5FK92</accession>
<protein>
    <submittedName>
        <fullName evidence="1">Uncharacterized protein</fullName>
    </submittedName>
</protein>
<organism evidence="1 2">
    <name type="scientific">Geoalkalibacter subterraneus</name>
    <dbReference type="NCBI Taxonomy" id="483547"/>
    <lineage>
        <taxon>Bacteria</taxon>
        <taxon>Pseudomonadati</taxon>
        <taxon>Thermodesulfobacteriota</taxon>
        <taxon>Desulfuromonadia</taxon>
        <taxon>Desulfuromonadales</taxon>
        <taxon>Geoalkalibacteraceae</taxon>
        <taxon>Geoalkalibacter</taxon>
    </lineage>
</organism>
<proteinExistence type="predicted"/>
<dbReference type="Proteomes" id="UP000035036">
    <property type="component" value="Chromosome"/>
</dbReference>
<dbReference type="EMBL" id="CP010311">
    <property type="protein sequence ID" value="AJF07828.1"/>
    <property type="molecule type" value="Genomic_DNA"/>
</dbReference>